<dbReference type="GeneID" id="93379427"/>
<dbReference type="EMBL" id="QXBN01000013">
    <property type="protein sequence ID" value="RIT35532.1"/>
    <property type="molecule type" value="Genomic_DNA"/>
</dbReference>
<evidence type="ECO:0000256" key="3">
    <source>
        <dbReference type="ARBA" id="ARBA00022840"/>
    </source>
</evidence>
<dbReference type="GO" id="GO:0005524">
    <property type="term" value="F:ATP binding"/>
    <property type="evidence" value="ECO:0007669"/>
    <property type="project" value="UniProtKB-KW"/>
</dbReference>
<gene>
    <name evidence="7" type="ORF">D2E76_16905</name>
    <name evidence="5" type="ORF">ERS075527_02667</name>
    <name evidence="6" type="ORF">ERS075579_00874</name>
</gene>
<reference evidence="7 10" key="3">
    <citation type="submission" date="2018-08" db="EMBL/GenBank/DDBJ databases">
        <title>Linezolid Resistance in Mycobacterium abscessus: MIC Distribution and Comprehensive Investigation of Resistance Mechanisms.</title>
        <authorList>
            <person name="Ye M."/>
            <person name="Xu L."/>
            <person name="Zou Y."/>
            <person name="Li B."/>
            <person name="Guo Q."/>
            <person name="Zhang Y."/>
            <person name="Zhan M."/>
            <person name="Xu B."/>
            <person name="Yu F."/>
            <person name="Zhang Z."/>
            <person name="Chu H."/>
        </authorList>
    </citation>
    <scope>NUCLEOTIDE SEQUENCE [LARGE SCALE GENOMIC DNA]</scope>
    <source>
        <strain evidence="7 10">G143</strain>
    </source>
</reference>
<evidence type="ECO:0000313" key="8">
    <source>
        <dbReference type="Proteomes" id="UP000038487"/>
    </source>
</evidence>
<feature type="domain" description="UspA" evidence="4">
    <location>
        <begin position="155"/>
        <end position="292"/>
    </location>
</feature>
<reference evidence="5 8" key="1">
    <citation type="submission" date="2015-03" db="EMBL/GenBank/DDBJ databases">
        <authorList>
            <consortium name="Pathogen Informatics"/>
            <person name="Murphy D."/>
        </authorList>
    </citation>
    <scope>NUCLEOTIDE SEQUENCE [LARGE SCALE GENOMIC DNA]</scope>
    <source>
        <strain evidence="5 8">PAP036</strain>
    </source>
</reference>
<accession>A0A0U1BWC7</accession>
<sequence>MTTSTPNSHILVGVDGSTSALHALTWAGAEAQRRNLPLTLVHVIDHSSLGQGYNLGASASFFQHLETDGAEFLSQAKDHVYALHPNVEVSTVKATGRPVPVLVELSRNALMTVLGSSGLGGFTGMMAGSVSVSLTAKGHSPVVVVRESPVPGGGPVVVGIDDSESSDGAAAWAFEEAAMRETELVAVHVWNNIPPGYVYAYTAWSAMDSAGEQQRQEQLLAERLAGWQEKYPDVPVRRVVAVGHPADVLLSQAAGAQLIVTGSRGRGDIAGFFLGSTSHALIHKASCPVLVAPRT</sequence>
<dbReference type="SUPFAM" id="SSF52402">
    <property type="entry name" value="Adenine nucleotide alpha hydrolases-like"/>
    <property type="match status" value="2"/>
</dbReference>
<dbReference type="Proteomes" id="UP000038487">
    <property type="component" value="Unassembled WGS sequence"/>
</dbReference>
<dbReference type="Gene3D" id="3.40.50.620">
    <property type="entry name" value="HUPs"/>
    <property type="match status" value="2"/>
</dbReference>
<dbReference type="EMBL" id="CSUW01000006">
    <property type="protein sequence ID" value="CPT35303.1"/>
    <property type="molecule type" value="Genomic_DNA"/>
</dbReference>
<dbReference type="RefSeq" id="WP_005058333.1">
    <property type="nucleotide sequence ID" value="NZ_AP022621.1"/>
</dbReference>
<evidence type="ECO:0000256" key="1">
    <source>
        <dbReference type="ARBA" id="ARBA00008791"/>
    </source>
</evidence>
<evidence type="ECO:0000313" key="9">
    <source>
        <dbReference type="Proteomes" id="UP000045782"/>
    </source>
</evidence>
<feature type="domain" description="UspA" evidence="4">
    <location>
        <begin position="8"/>
        <end position="146"/>
    </location>
</feature>
<evidence type="ECO:0000313" key="6">
    <source>
        <dbReference type="EMBL" id="CPV37141.1"/>
    </source>
</evidence>
<dbReference type="Pfam" id="PF00582">
    <property type="entry name" value="Usp"/>
    <property type="match status" value="2"/>
</dbReference>
<proteinExistence type="inferred from homology"/>
<dbReference type="OMA" id="HIPAFYY"/>
<dbReference type="AlphaFoldDB" id="A0A0U1BWC7"/>
<dbReference type="PANTHER" id="PTHR46268:SF27">
    <property type="entry name" value="UNIVERSAL STRESS PROTEIN RV2623"/>
    <property type="match status" value="1"/>
</dbReference>
<dbReference type="EMBL" id="CSWP01000001">
    <property type="protein sequence ID" value="CPV37141.1"/>
    <property type="molecule type" value="Genomic_DNA"/>
</dbReference>
<reference evidence="6 9" key="2">
    <citation type="submission" date="2015-03" db="EMBL/GenBank/DDBJ databases">
        <authorList>
            <person name="Murphy D."/>
        </authorList>
    </citation>
    <scope>NUCLEOTIDE SEQUENCE [LARGE SCALE GENOMIC DNA]</scope>
    <source>
        <strain evidence="6 9">PAP088</strain>
    </source>
</reference>
<dbReference type="Proteomes" id="UP000045782">
    <property type="component" value="Unassembled WGS sequence"/>
</dbReference>
<keyword evidence="2" id="KW-0547">Nucleotide-binding</keyword>
<dbReference type="InterPro" id="IPR006016">
    <property type="entry name" value="UspA"/>
</dbReference>
<dbReference type="InterPro" id="IPR006015">
    <property type="entry name" value="Universal_stress_UspA"/>
</dbReference>
<comment type="similarity">
    <text evidence="1">Belongs to the universal stress protein A family.</text>
</comment>
<evidence type="ECO:0000313" key="5">
    <source>
        <dbReference type="EMBL" id="CPT35303.1"/>
    </source>
</evidence>
<evidence type="ECO:0000259" key="4">
    <source>
        <dbReference type="Pfam" id="PF00582"/>
    </source>
</evidence>
<keyword evidence="3" id="KW-0067">ATP-binding</keyword>
<evidence type="ECO:0000256" key="2">
    <source>
        <dbReference type="ARBA" id="ARBA00022741"/>
    </source>
</evidence>
<evidence type="ECO:0000313" key="7">
    <source>
        <dbReference type="EMBL" id="RIT35532.1"/>
    </source>
</evidence>
<dbReference type="PATRIC" id="fig|36809.44.peg.2337"/>
<name>A0A0U1BWC7_9MYCO</name>
<dbReference type="Proteomes" id="UP000284557">
    <property type="component" value="Unassembled WGS sequence"/>
</dbReference>
<dbReference type="PANTHER" id="PTHR46268">
    <property type="entry name" value="STRESS RESPONSE PROTEIN NHAX"/>
    <property type="match status" value="1"/>
</dbReference>
<protein>
    <submittedName>
        <fullName evidence="5">Universal stress protein</fullName>
    </submittedName>
</protein>
<organism evidence="5 8">
    <name type="scientific">Mycobacteroides abscessus</name>
    <dbReference type="NCBI Taxonomy" id="36809"/>
    <lineage>
        <taxon>Bacteria</taxon>
        <taxon>Bacillati</taxon>
        <taxon>Actinomycetota</taxon>
        <taxon>Actinomycetes</taxon>
        <taxon>Mycobacteriales</taxon>
        <taxon>Mycobacteriaceae</taxon>
        <taxon>Mycobacteroides</taxon>
    </lineage>
</organism>
<dbReference type="PRINTS" id="PR01438">
    <property type="entry name" value="UNVRSLSTRESS"/>
</dbReference>
<evidence type="ECO:0000313" key="10">
    <source>
        <dbReference type="Proteomes" id="UP000284557"/>
    </source>
</evidence>
<dbReference type="InterPro" id="IPR014729">
    <property type="entry name" value="Rossmann-like_a/b/a_fold"/>
</dbReference>